<evidence type="ECO:0000313" key="10">
    <source>
        <dbReference type="EMBL" id="URD82056.1"/>
    </source>
</evidence>
<evidence type="ECO:0000256" key="4">
    <source>
        <dbReference type="ARBA" id="ARBA00022833"/>
    </source>
</evidence>
<proteinExistence type="inferred from homology"/>
<dbReference type="Gene3D" id="3.30.40.10">
    <property type="entry name" value="Zinc/RING finger domain, C3HC4 (zinc finger)"/>
    <property type="match status" value="1"/>
</dbReference>
<dbReference type="InterPro" id="IPR000592">
    <property type="entry name" value="Ribosomal_eS27"/>
</dbReference>
<keyword evidence="3 7" id="KW-0863">Zinc-finger</keyword>
<evidence type="ECO:0000259" key="9">
    <source>
        <dbReference type="PROSITE" id="PS50089"/>
    </source>
</evidence>
<dbReference type="PROSITE" id="PS00518">
    <property type="entry name" value="ZF_RING_1"/>
    <property type="match status" value="1"/>
</dbReference>
<evidence type="ECO:0000313" key="11">
    <source>
        <dbReference type="Proteomes" id="UP001055439"/>
    </source>
</evidence>
<dbReference type="Gene3D" id="2.20.25.100">
    <property type="entry name" value="Zn-binding ribosomal proteins"/>
    <property type="match status" value="1"/>
</dbReference>
<evidence type="ECO:0000256" key="8">
    <source>
        <dbReference type="RuleBase" id="RU000671"/>
    </source>
</evidence>
<dbReference type="PANTHER" id="PTHR47692:SF2">
    <property type="entry name" value="ZINC FINGER RING-TYPE DOMAIN CONTAINING PROTEIN"/>
    <property type="match status" value="1"/>
</dbReference>
<accession>A0A9E7ESX2</accession>
<name>A0A9E7ESX2_9LILI</name>
<dbReference type="PANTHER" id="PTHR47692">
    <property type="entry name" value="RING/U-BOX SUPERFAMILY PROTEIN"/>
    <property type="match status" value="1"/>
</dbReference>
<evidence type="ECO:0000256" key="3">
    <source>
        <dbReference type="ARBA" id="ARBA00022771"/>
    </source>
</evidence>
<dbReference type="SUPFAM" id="SSF57850">
    <property type="entry name" value="RING/U-box"/>
    <property type="match status" value="1"/>
</dbReference>
<reference evidence="10" key="1">
    <citation type="submission" date="2022-05" db="EMBL/GenBank/DDBJ databases">
        <title>The Musa troglodytarum L. genome provides insights into the mechanism of non-climacteric behaviour and enrichment of carotenoids.</title>
        <authorList>
            <person name="Wang J."/>
        </authorList>
    </citation>
    <scope>NUCLEOTIDE SEQUENCE</scope>
    <source>
        <tissue evidence="10">Leaf</tissue>
    </source>
</reference>
<dbReference type="GO" id="GO:0003735">
    <property type="term" value="F:structural constituent of ribosome"/>
    <property type="evidence" value="ECO:0007669"/>
    <property type="project" value="InterPro"/>
</dbReference>
<keyword evidence="6 8" id="KW-0687">Ribonucleoprotein</keyword>
<evidence type="ECO:0000256" key="6">
    <source>
        <dbReference type="ARBA" id="ARBA00023274"/>
    </source>
</evidence>
<dbReference type="Pfam" id="PF00097">
    <property type="entry name" value="zf-C3HC4"/>
    <property type="match status" value="1"/>
</dbReference>
<dbReference type="GO" id="GO:0008270">
    <property type="term" value="F:zinc ion binding"/>
    <property type="evidence" value="ECO:0007669"/>
    <property type="project" value="UniProtKB-KW"/>
</dbReference>
<dbReference type="InterPro" id="IPR011332">
    <property type="entry name" value="Ribosomal_zn-bd"/>
</dbReference>
<keyword evidence="2 8" id="KW-0479">Metal-binding</keyword>
<dbReference type="GO" id="GO:0005840">
    <property type="term" value="C:ribosome"/>
    <property type="evidence" value="ECO:0007669"/>
    <property type="project" value="UniProtKB-KW"/>
</dbReference>
<dbReference type="AlphaFoldDB" id="A0A9E7ESX2"/>
<dbReference type="PROSITE" id="PS50089">
    <property type="entry name" value="ZF_RING_2"/>
    <property type="match status" value="1"/>
</dbReference>
<feature type="domain" description="RING-type" evidence="9">
    <location>
        <begin position="20"/>
        <end position="69"/>
    </location>
</feature>
<dbReference type="GO" id="GO:0006412">
    <property type="term" value="P:translation"/>
    <property type="evidence" value="ECO:0007669"/>
    <property type="project" value="InterPro"/>
</dbReference>
<keyword evidence="11" id="KW-1185">Reference proteome</keyword>
<dbReference type="SMART" id="SM00184">
    <property type="entry name" value="RING"/>
    <property type="match status" value="1"/>
</dbReference>
<organism evidence="10 11">
    <name type="scientific">Musa troglodytarum</name>
    <name type="common">fe'i banana</name>
    <dbReference type="NCBI Taxonomy" id="320322"/>
    <lineage>
        <taxon>Eukaryota</taxon>
        <taxon>Viridiplantae</taxon>
        <taxon>Streptophyta</taxon>
        <taxon>Embryophyta</taxon>
        <taxon>Tracheophyta</taxon>
        <taxon>Spermatophyta</taxon>
        <taxon>Magnoliopsida</taxon>
        <taxon>Liliopsida</taxon>
        <taxon>Zingiberales</taxon>
        <taxon>Musaceae</taxon>
        <taxon>Musa</taxon>
    </lineage>
</organism>
<dbReference type="InterPro" id="IPR001841">
    <property type="entry name" value="Znf_RING"/>
</dbReference>
<dbReference type="SUPFAM" id="SSF57829">
    <property type="entry name" value="Zn-binding ribosomal proteins"/>
    <property type="match status" value="1"/>
</dbReference>
<dbReference type="InterPro" id="IPR023407">
    <property type="entry name" value="Ribosomal_eS27_Zn-bd_dom_sf"/>
</dbReference>
<dbReference type="FunFam" id="2.20.25.100:FF:000001">
    <property type="entry name" value="40S ribosomal protein S27"/>
    <property type="match status" value="1"/>
</dbReference>
<keyword evidence="4 8" id="KW-0862">Zinc</keyword>
<dbReference type="Proteomes" id="UP001055439">
    <property type="component" value="Chromosome 10"/>
</dbReference>
<dbReference type="InterPro" id="IPR017907">
    <property type="entry name" value="Znf_RING_CS"/>
</dbReference>
<dbReference type="HAMAP" id="MF_00371">
    <property type="entry name" value="Ribosomal_eS27"/>
    <property type="match status" value="1"/>
</dbReference>
<evidence type="ECO:0000256" key="1">
    <source>
        <dbReference type="ARBA" id="ARBA00010919"/>
    </source>
</evidence>
<keyword evidence="5 8" id="KW-0689">Ribosomal protein</keyword>
<protein>
    <recommendedName>
        <fullName evidence="8">40S ribosomal protein S27</fullName>
    </recommendedName>
</protein>
<dbReference type="OrthoDB" id="21204at2759"/>
<comment type="cofactor">
    <cofactor evidence="8">
        <name>Zn(2+)</name>
        <dbReference type="ChEBI" id="CHEBI:29105"/>
    </cofactor>
    <text evidence="8">Binds 1 zinc ion per subunit.</text>
</comment>
<comment type="similarity">
    <text evidence="1 8">Belongs to the eukaryotic ribosomal protein eS27 family.</text>
</comment>
<dbReference type="GO" id="GO:1990904">
    <property type="term" value="C:ribonucleoprotein complex"/>
    <property type="evidence" value="ECO:0007669"/>
    <property type="project" value="UniProtKB-KW"/>
</dbReference>
<evidence type="ECO:0000256" key="5">
    <source>
        <dbReference type="ARBA" id="ARBA00022980"/>
    </source>
</evidence>
<evidence type="ECO:0000256" key="7">
    <source>
        <dbReference type="PROSITE-ProRule" id="PRU00175"/>
    </source>
</evidence>
<gene>
    <name evidence="10" type="ORF">MUK42_18617</name>
</gene>
<dbReference type="InterPro" id="IPR018957">
    <property type="entry name" value="Znf_C3HC4_RING-type"/>
</dbReference>
<dbReference type="Pfam" id="PF01667">
    <property type="entry name" value="Ribosomal_S27e"/>
    <property type="match status" value="1"/>
</dbReference>
<dbReference type="PROSITE" id="PS01168">
    <property type="entry name" value="RIBOSOMAL_S27E"/>
    <property type="match status" value="1"/>
</dbReference>
<dbReference type="EMBL" id="CP097503">
    <property type="protein sequence ID" value="URD82056.1"/>
    <property type="molecule type" value="Genomic_DNA"/>
</dbReference>
<evidence type="ECO:0000256" key="2">
    <source>
        <dbReference type="ARBA" id="ARBA00022723"/>
    </source>
</evidence>
<dbReference type="InterPro" id="IPR013083">
    <property type="entry name" value="Znf_RING/FYVE/PHD"/>
</dbReference>
<sequence>MAVPSSSSGEDGPLPPPSPCPICLEPIDQEAYLDRCFHAFCYRCISQWIRYVDSKNIQSMTSIKCPLCKIENFSIVHDFNGKSFRRHYVNQDFEKRHLSDAHDFRMKFYVSQIDHANDMINVEQYWKRRKYFQKNIWIQDWLKREVQTLTQDKDVDIIVHHINGVAETFFRRQQREDNKAMAEQKRTEFRTLLSEAARPFLAGFTERFIDELELFLVSGLNMEAYDRLCLQRMGELSSGEASADDRNRIEFRRRPRRAVRRHIKCHHPRDNEMNGHGSILRFRFARRLLYAYDTHPLRAIPLRVRSPPLLTSASLAATVPGGFSSFPYAFNRMVLPNDIDLLNPPAELEKRRHKLKRLVQSPNSFFMDVKCQGCFNITTVFSHSQTVVVCGNCQTVLCQPTGGRARLTEGCSFRRKGD</sequence>